<keyword evidence="1" id="KW-1133">Transmembrane helix</keyword>
<name>A0ABX0J7L7_9BACL</name>
<feature type="transmembrane region" description="Helical" evidence="1">
    <location>
        <begin position="32"/>
        <end position="55"/>
    </location>
</feature>
<keyword evidence="3" id="KW-1185">Reference proteome</keyword>
<keyword evidence="1" id="KW-0812">Transmembrane</keyword>
<protein>
    <submittedName>
        <fullName evidence="2">Uncharacterized protein</fullName>
    </submittedName>
</protein>
<proteinExistence type="predicted"/>
<comment type="caution">
    <text evidence="2">The sequence shown here is derived from an EMBL/GenBank/DDBJ whole genome shotgun (WGS) entry which is preliminary data.</text>
</comment>
<dbReference type="RefSeq" id="WP_166150240.1">
    <property type="nucleotide sequence ID" value="NZ_JAAOIW010000004.1"/>
</dbReference>
<evidence type="ECO:0000313" key="3">
    <source>
        <dbReference type="Proteomes" id="UP001165962"/>
    </source>
</evidence>
<organism evidence="2 3">
    <name type="scientific">Paenibacillus agricola</name>
    <dbReference type="NCBI Taxonomy" id="2716264"/>
    <lineage>
        <taxon>Bacteria</taxon>
        <taxon>Bacillati</taxon>
        <taxon>Bacillota</taxon>
        <taxon>Bacilli</taxon>
        <taxon>Bacillales</taxon>
        <taxon>Paenibacillaceae</taxon>
        <taxon>Paenibacillus</taxon>
    </lineage>
</organism>
<keyword evidence="1" id="KW-0472">Membrane</keyword>
<evidence type="ECO:0000256" key="1">
    <source>
        <dbReference type="SAM" id="Phobius"/>
    </source>
</evidence>
<reference evidence="2" key="1">
    <citation type="submission" date="2020-03" db="EMBL/GenBank/DDBJ databases">
        <title>Draft sequencing of Paenibacilllus sp. S3N08.</title>
        <authorList>
            <person name="Kim D.-U."/>
        </authorList>
    </citation>
    <scope>NUCLEOTIDE SEQUENCE</scope>
    <source>
        <strain evidence="2">S3N08</strain>
    </source>
</reference>
<dbReference type="EMBL" id="JAAOIW010000004">
    <property type="protein sequence ID" value="NHN30838.1"/>
    <property type="molecule type" value="Genomic_DNA"/>
</dbReference>
<dbReference type="Proteomes" id="UP001165962">
    <property type="component" value="Unassembled WGS sequence"/>
</dbReference>
<gene>
    <name evidence="2" type="ORF">G9U52_13450</name>
</gene>
<sequence>MLENMIVALLLFSALLACDFRTIAQLGWKSRSLYLLCTLSSIYLALIFIFHLSWFHYGDLLKAIYGWPAGQVVGYLKHES</sequence>
<evidence type="ECO:0000313" key="2">
    <source>
        <dbReference type="EMBL" id="NHN30838.1"/>
    </source>
</evidence>
<accession>A0ABX0J7L7</accession>